<evidence type="ECO:0000313" key="1">
    <source>
        <dbReference type="EMBL" id="CCC53206.1"/>
    </source>
</evidence>
<reference evidence="1" key="1">
    <citation type="journal article" date="2012" name="Proc. Natl. Acad. Sci. U.S.A.">
        <title>Antigenic diversity is generated by distinct evolutionary mechanisms in African trypanosome species.</title>
        <authorList>
            <person name="Jackson A.P."/>
            <person name="Berry A."/>
            <person name="Aslett M."/>
            <person name="Allison H.C."/>
            <person name="Burton P."/>
            <person name="Vavrova-Anderson J."/>
            <person name="Brown R."/>
            <person name="Browne H."/>
            <person name="Corton N."/>
            <person name="Hauser H."/>
            <person name="Gamble J."/>
            <person name="Gilderthorp R."/>
            <person name="Marcello L."/>
            <person name="McQuillan J."/>
            <person name="Otto T.D."/>
            <person name="Quail M.A."/>
            <person name="Sanders M.J."/>
            <person name="van Tonder A."/>
            <person name="Ginger M.L."/>
            <person name="Field M.C."/>
            <person name="Barry J.D."/>
            <person name="Hertz-Fowler C."/>
            <person name="Berriman M."/>
        </authorList>
    </citation>
    <scope>NUCLEOTIDE SEQUENCE</scope>
    <source>
        <strain evidence="1">Y486</strain>
    </source>
</reference>
<gene>
    <name evidence="1" type="ORF">TVY486_1106900</name>
</gene>
<accession>G0UBK9</accession>
<dbReference type="VEuPathDB" id="TriTrypDB:TvY486_1106900"/>
<protein>
    <submittedName>
        <fullName evidence="1">Uncharacterized protein</fullName>
    </submittedName>
</protein>
<dbReference type="EMBL" id="HE573027">
    <property type="protein sequence ID" value="CCC53206.1"/>
    <property type="molecule type" value="Genomic_DNA"/>
</dbReference>
<dbReference type="AlphaFoldDB" id="G0UBK9"/>
<proteinExistence type="predicted"/>
<sequence>MAANLVSDPSRTDMLNLYMTRYDYDYNRYLASANCPDSARNEDTSLSGEVRNRPIFRFGLQNEPNQISTQKADYISHSQSERNLTGILRAACTGGERVSSFSHERSLPGLTKHFTEDGSHPNTIYKTDYVYTGRPSRGKPQLYAGARSAVFNSDFLLIPVTEGQLQEDARLAPKITSKESLLYKSQLTGDTVPRRKEGLLASRRPQLTTGGDKTDYSCTSWVYGDESLVYPCQLPCGLAESQNGHLIGNIEDKAKLLSLLSGKEKVEAKSVPILDRTNPIYIHKSAQPFCGVTRRLENEGHVNVTVYQGDFVQQSLLPDLPDAVVRSEHDKGADGMARSTCAGDMHAGSLTKYTRSIEGLRNSHGYLLKKKPEETLMSRQTWKLIRDMEKRIDVDKVDPHRHKLR</sequence>
<dbReference type="OMA" id="GEVRNRP"/>
<name>G0UBK9_TRYVY</name>
<organism evidence="1">
    <name type="scientific">Trypanosoma vivax (strain Y486)</name>
    <dbReference type="NCBI Taxonomy" id="1055687"/>
    <lineage>
        <taxon>Eukaryota</taxon>
        <taxon>Discoba</taxon>
        <taxon>Euglenozoa</taxon>
        <taxon>Kinetoplastea</taxon>
        <taxon>Metakinetoplastina</taxon>
        <taxon>Trypanosomatida</taxon>
        <taxon>Trypanosomatidae</taxon>
        <taxon>Trypanosoma</taxon>
        <taxon>Duttonella</taxon>
    </lineage>
</organism>